<dbReference type="InterPro" id="IPR006103">
    <property type="entry name" value="Glyco_hydro_2_cat"/>
</dbReference>
<evidence type="ECO:0000259" key="8">
    <source>
        <dbReference type="Pfam" id="PF18565"/>
    </source>
</evidence>
<dbReference type="InterPro" id="IPR006102">
    <property type="entry name" value="Ig-like_GH2"/>
</dbReference>
<dbReference type="PANTHER" id="PTHR42732:SF1">
    <property type="entry name" value="BETA-MANNOSIDASE"/>
    <property type="match status" value="1"/>
</dbReference>
<dbReference type="InterPro" id="IPR008979">
    <property type="entry name" value="Galactose-bd-like_sf"/>
</dbReference>
<accession>A0ABT9YQT5</accession>
<organism evidence="9 10">
    <name type="scientific">Streptococcus moroccensis</name>
    <dbReference type="NCBI Taxonomy" id="1451356"/>
    <lineage>
        <taxon>Bacteria</taxon>
        <taxon>Bacillati</taxon>
        <taxon>Bacillota</taxon>
        <taxon>Bacilli</taxon>
        <taxon>Lactobacillales</taxon>
        <taxon>Streptococcaceae</taxon>
        <taxon>Streptococcus</taxon>
    </lineage>
</organism>
<dbReference type="SUPFAM" id="SSF49303">
    <property type="entry name" value="beta-Galactosidase/glucuronidase domain"/>
    <property type="match status" value="1"/>
</dbReference>
<keyword evidence="10" id="KW-1185">Reference proteome</keyword>
<proteinExistence type="inferred from homology"/>
<feature type="domain" description="Glycoside hydrolase family 2" evidence="8">
    <location>
        <begin position="682"/>
        <end position="778"/>
    </location>
</feature>
<dbReference type="Gene3D" id="2.60.120.260">
    <property type="entry name" value="Galactose-binding domain-like"/>
    <property type="match status" value="1"/>
</dbReference>
<evidence type="ECO:0000259" key="5">
    <source>
        <dbReference type="Pfam" id="PF02836"/>
    </source>
</evidence>
<feature type="domain" description="Glycoside hydrolase family 2 catalytic" evidence="5">
    <location>
        <begin position="250"/>
        <end position="402"/>
    </location>
</feature>
<dbReference type="Pfam" id="PF02837">
    <property type="entry name" value="Glyco_hydro_2_N"/>
    <property type="match status" value="1"/>
</dbReference>
<dbReference type="InterPro" id="IPR013783">
    <property type="entry name" value="Ig-like_fold"/>
</dbReference>
<evidence type="ECO:0000259" key="6">
    <source>
        <dbReference type="Pfam" id="PF02837"/>
    </source>
</evidence>
<comment type="caution">
    <text evidence="9">The sequence shown here is derived from an EMBL/GenBank/DDBJ whole genome shotgun (WGS) entry which is preliminary data.</text>
</comment>
<keyword evidence="3" id="KW-0326">Glycosidase</keyword>
<dbReference type="InterPro" id="IPR051913">
    <property type="entry name" value="GH2_Domain-Containing"/>
</dbReference>
<evidence type="ECO:0000313" key="9">
    <source>
        <dbReference type="EMBL" id="MDQ0222355.1"/>
    </source>
</evidence>
<dbReference type="Pfam" id="PF18565">
    <property type="entry name" value="Glyco_hydro2_C5"/>
    <property type="match status" value="1"/>
</dbReference>
<dbReference type="Pfam" id="PF00703">
    <property type="entry name" value="Glyco_hydro_2"/>
    <property type="match status" value="1"/>
</dbReference>
<evidence type="ECO:0000256" key="3">
    <source>
        <dbReference type="ARBA" id="ARBA00023295"/>
    </source>
</evidence>
<dbReference type="RefSeq" id="WP_307121559.1">
    <property type="nucleotide sequence ID" value="NZ_JAUSTM010000007.1"/>
</dbReference>
<dbReference type="InterPro" id="IPR032311">
    <property type="entry name" value="DUF4982"/>
</dbReference>
<evidence type="ECO:0000313" key="10">
    <source>
        <dbReference type="Proteomes" id="UP001223079"/>
    </source>
</evidence>
<dbReference type="PANTHER" id="PTHR42732">
    <property type="entry name" value="BETA-GALACTOSIDASE"/>
    <property type="match status" value="1"/>
</dbReference>
<dbReference type="InterPro" id="IPR017853">
    <property type="entry name" value="GH"/>
</dbReference>
<evidence type="ECO:0008006" key="11">
    <source>
        <dbReference type="Google" id="ProtNLM"/>
    </source>
</evidence>
<protein>
    <recommendedName>
        <fullName evidence="11">Beta-galactosidase</fullName>
    </recommendedName>
</protein>
<feature type="domain" description="Glycosyl hydrolases family 2 sugar binding" evidence="6">
    <location>
        <begin position="55"/>
        <end position="147"/>
    </location>
</feature>
<dbReference type="InterPro" id="IPR036156">
    <property type="entry name" value="Beta-gal/glucu_dom_sf"/>
</dbReference>
<comment type="similarity">
    <text evidence="1">Belongs to the glycosyl hydrolase 2 family.</text>
</comment>
<dbReference type="Pfam" id="PF16355">
    <property type="entry name" value="DUF4982"/>
    <property type="match status" value="1"/>
</dbReference>
<keyword evidence="2" id="KW-0378">Hydrolase</keyword>
<feature type="domain" description="Glycoside hydrolase family 2 immunoglobulin-like beta-sandwich" evidence="4">
    <location>
        <begin position="153"/>
        <end position="241"/>
    </location>
</feature>
<evidence type="ECO:0000259" key="4">
    <source>
        <dbReference type="Pfam" id="PF00703"/>
    </source>
</evidence>
<dbReference type="Pfam" id="PF02836">
    <property type="entry name" value="Glyco_hydro_2_C"/>
    <property type="match status" value="1"/>
</dbReference>
<name>A0ABT9YQT5_9STRE</name>
<feature type="domain" description="DUF4982" evidence="7">
    <location>
        <begin position="611"/>
        <end position="657"/>
    </location>
</feature>
<sequence length="796" mass="89370">MRYDFNRGWMVERESGGAAGPGKKIDLPYDAMIHEPRRQETNNGDRSGFYPGGCYLYKKRFMISREMLSCQILLCFDGAYGLTTVLVNGHEVCRHAYGFTAFEADISGAVAEGENEVQVKCDNSYTPNCRWYSGSGLIRPVSLLVRPWEHIEDVEIITRSVSPAEVEIKACVRNSRENGSRKDEPAPVTVEIMDGEDCIYSGSAGRITLPGAALWSAESPKLYLARLKSEKDCVEQRFGIRKLSWSAREGFLVNGEETKLRGCCLHSDNGILGACTYPDAELRKVRILKENGYNAIRSAHNPCSEELLEACDSLGMYVIDELYDGWYIPKTYHDSARYFQETWRDSVRAMVEKDRNHPSVIMYSIGNEVTEPRTEEGIRTGRALIQEIKGLDGERPVTCGLNIMLMKWNSTFTEQGEYRKEHLPDCEVKDEGGSAFFNALMLKLGAAMGIFVKGRKSDRMISGLADSLDIVGYNYGECRYDEEGKANPGRILFGSETLVGRQWYNWPRVMKHPYLIGDFVWTGFDYIGEANIGHWKYENKKGLPLLYGGGTIDITGMADAQMAYQQAVWGELPEPYLGVRPLDIANVRCIRRNWRMTDVYASWTWHGHEGERTAAEVFADAPYVRLLRNGEVIGTKKVRKYKASFKVKYEPGTLTAVLLDREKRETGRTELVTAGAAERILVQTSKDILRANGQDLCYMDFTIVDKDGYPVPDSEWEISIRLPEDSKVSLAGFGSAAPVTGEGFTSNLHKTYYGRAQAVFRAGYEDGDTEVEICAGTSGTRQIVKLSCVKGDREFG</sequence>
<evidence type="ECO:0000256" key="1">
    <source>
        <dbReference type="ARBA" id="ARBA00007401"/>
    </source>
</evidence>
<dbReference type="EMBL" id="JAUSTM010000007">
    <property type="protein sequence ID" value="MDQ0222355.1"/>
    <property type="molecule type" value="Genomic_DNA"/>
</dbReference>
<evidence type="ECO:0000259" key="7">
    <source>
        <dbReference type="Pfam" id="PF16355"/>
    </source>
</evidence>
<dbReference type="SUPFAM" id="SSF49785">
    <property type="entry name" value="Galactose-binding domain-like"/>
    <property type="match status" value="1"/>
</dbReference>
<dbReference type="Gene3D" id="2.60.40.10">
    <property type="entry name" value="Immunoglobulins"/>
    <property type="match status" value="3"/>
</dbReference>
<dbReference type="InterPro" id="IPR006101">
    <property type="entry name" value="Glyco_hydro_2"/>
</dbReference>
<gene>
    <name evidence="9" type="ORF">J2S23_000907</name>
</gene>
<dbReference type="InterPro" id="IPR006104">
    <property type="entry name" value="Glyco_hydro_2_N"/>
</dbReference>
<dbReference type="InterPro" id="IPR040605">
    <property type="entry name" value="Glyco_hydro2_dom5"/>
</dbReference>
<evidence type="ECO:0000256" key="2">
    <source>
        <dbReference type="ARBA" id="ARBA00022801"/>
    </source>
</evidence>
<dbReference type="Gene3D" id="3.20.20.80">
    <property type="entry name" value="Glycosidases"/>
    <property type="match status" value="1"/>
</dbReference>
<dbReference type="PRINTS" id="PR00132">
    <property type="entry name" value="GLHYDRLASE2"/>
</dbReference>
<dbReference type="SUPFAM" id="SSF51445">
    <property type="entry name" value="(Trans)glycosidases"/>
    <property type="match status" value="1"/>
</dbReference>
<reference evidence="9 10" key="1">
    <citation type="submission" date="2023-07" db="EMBL/GenBank/DDBJ databases">
        <title>Genomic Encyclopedia of Type Strains, Phase IV (KMG-IV): sequencing the most valuable type-strain genomes for metagenomic binning, comparative biology and taxonomic classification.</title>
        <authorList>
            <person name="Goeker M."/>
        </authorList>
    </citation>
    <scope>NUCLEOTIDE SEQUENCE [LARGE SCALE GENOMIC DNA]</scope>
    <source>
        <strain evidence="9 10">DSM 105143</strain>
    </source>
</reference>
<dbReference type="Proteomes" id="UP001223079">
    <property type="component" value="Unassembled WGS sequence"/>
</dbReference>